<sequence>MYKTPFNTGTLIIDKNEIRFEIPLDRINIHSLDKVERLNNFPYGFPIRLMELERNTRTFLMCFQPEVDYIPIKKFKNIATEEQKILFSKEVINLSNYLKENNDINSVLETRNIFVNREGKIKLLYRGIQGLMPAIGFNEEPLEIQAKRLILFMFSFAKLDELKSNGLNIAYNRSIQGWHEFVSNVLISNTFESLNKIVDEEFKRFNQELKVKKSNGNMSYIKYGNIDYKTQEKKLQKEEIEDGQVEKSQSKKSKQEKVKHKKSNFKPIGIGIGTVLAIWLGNVCINTDFFAKSTGNNSASKLMKKEDTEEHALKGLRYSSIQQYEDAIKEFEKVPYKSLDMEAKKSLLFAYLMTNNFQKALNKDTDFDESIVSYLLAKDRAKELEKLESKSDVIIFEQAVVRNDREVILKNYKKVKMNGRREGIVSNAFVGEEKYTEAFSFAQEHNNKELMKNIKKAEKEYYEKTEMNPDEKKVKIENLQKEIEEFK</sequence>
<gene>
    <name evidence="3" type="ORF">IKE_05809</name>
</gene>
<proteinExistence type="predicted"/>
<name>A0A9W5PYN2_BACCE</name>
<feature type="compositionally biased region" description="Basic and acidic residues" evidence="2">
    <location>
        <begin position="239"/>
        <end position="256"/>
    </location>
</feature>
<dbReference type="AlphaFoldDB" id="A0A9W5PYN2"/>
<evidence type="ECO:0000256" key="1">
    <source>
        <dbReference type="SAM" id="Coils"/>
    </source>
</evidence>
<reference evidence="3 4" key="1">
    <citation type="submission" date="2012-12" db="EMBL/GenBank/DDBJ databases">
        <title>The Genome Sequence of Bacillus cereus VD196.</title>
        <authorList>
            <consortium name="The Broad Institute Genome Sequencing Platform"/>
            <consortium name="The Broad Institute Genome Sequencing Center for Infectious Disease"/>
            <person name="Feldgarden M."/>
            <person name="Van der Auwera G.A."/>
            <person name="Mahillon J."/>
            <person name="Duprez V."/>
            <person name="Timmery S."/>
            <person name="Mattelet C."/>
            <person name="Dierick K."/>
            <person name="Sun M."/>
            <person name="Yu Z."/>
            <person name="Zhu L."/>
            <person name="Hu X."/>
            <person name="Shank E.B."/>
            <person name="Swiecicka I."/>
            <person name="Hansen B.M."/>
            <person name="Andrup L."/>
            <person name="Walker B."/>
            <person name="Young S.K."/>
            <person name="Zeng Q."/>
            <person name="Gargeya S."/>
            <person name="Fitzgerald M."/>
            <person name="Haas B."/>
            <person name="Abouelleil A."/>
            <person name="Alvarado L."/>
            <person name="Arachchi H.M."/>
            <person name="Berlin A.M."/>
            <person name="Chapman S.B."/>
            <person name="Dewar J."/>
            <person name="Goldberg J."/>
            <person name="Griggs A."/>
            <person name="Gujja S."/>
            <person name="Hansen M."/>
            <person name="Howarth C."/>
            <person name="Imamovic A."/>
            <person name="Larimer J."/>
            <person name="McCowan C."/>
            <person name="Murphy C."/>
            <person name="Neiman D."/>
            <person name="Pearson M."/>
            <person name="Priest M."/>
            <person name="Roberts A."/>
            <person name="Saif S."/>
            <person name="Shea T."/>
            <person name="Sisk P."/>
            <person name="Sykes S."/>
            <person name="Wortman J."/>
            <person name="Nusbaum C."/>
            <person name="Birren B."/>
        </authorList>
    </citation>
    <scope>NUCLEOTIDE SEQUENCE [LARGE SCALE GENOMIC DNA]</scope>
    <source>
        <strain evidence="3 4">VD196</strain>
    </source>
</reference>
<protein>
    <submittedName>
        <fullName evidence="3">Uncharacterized protein</fullName>
    </submittedName>
</protein>
<dbReference type="InterPro" id="IPR018778">
    <property type="entry name" value="T7SS_EssB"/>
</dbReference>
<dbReference type="Proteomes" id="UP000014023">
    <property type="component" value="Unassembled WGS sequence"/>
</dbReference>
<dbReference type="Gene3D" id="1.10.510.10">
    <property type="entry name" value="Transferase(Phosphotransferase) domain 1"/>
    <property type="match status" value="1"/>
</dbReference>
<feature type="region of interest" description="Disordered" evidence="2">
    <location>
        <begin position="239"/>
        <end position="260"/>
    </location>
</feature>
<dbReference type="EMBL" id="AHFL01000057">
    <property type="protein sequence ID" value="EOO62019.1"/>
    <property type="molecule type" value="Genomic_DNA"/>
</dbReference>
<evidence type="ECO:0000313" key="4">
    <source>
        <dbReference type="Proteomes" id="UP000014023"/>
    </source>
</evidence>
<evidence type="ECO:0000313" key="3">
    <source>
        <dbReference type="EMBL" id="EOO62019.1"/>
    </source>
</evidence>
<dbReference type="RefSeq" id="WP_016126053.1">
    <property type="nucleotide sequence ID" value="NZ_KB976269.1"/>
</dbReference>
<organism evidence="3 4">
    <name type="scientific">Bacillus cereus VD196</name>
    <dbReference type="NCBI Taxonomy" id="1053243"/>
    <lineage>
        <taxon>Bacteria</taxon>
        <taxon>Bacillati</taxon>
        <taxon>Bacillota</taxon>
        <taxon>Bacilli</taxon>
        <taxon>Bacillales</taxon>
        <taxon>Bacillaceae</taxon>
        <taxon>Bacillus</taxon>
        <taxon>Bacillus cereus group</taxon>
    </lineage>
</organism>
<feature type="coiled-coil region" evidence="1">
    <location>
        <begin position="440"/>
        <end position="467"/>
    </location>
</feature>
<evidence type="ECO:0000256" key="2">
    <source>
        <dbReference type="SAM" id="MobiDB-lite"/>
    </source>
</evidence>
<keyword evidence="1" id="KW-0175">Coiled coil</keyword>
<dbReference type="Pfam" id="PF10140">
    <property type="entry name" value="YukC"/>
    <property type="match status" value="1"/>
</dbReference>
<comment type="caution">
    <text evidence="3">The sequence shown here is derived from an EMBL/GenBank/DDBJ whole genome shotgun (WGS) entry which is preliminary data.</text>
</comment>
<accession>A0A9W5PYN2</accession>